<gene>
    <name evidence="1" type="ORF">ASIM_LOCUS1987</name>
</gene>
<dbReference type="EMBL" id="UYRR01002433">
    <property type="protein sequence ID" value="VDK19516.1"/>
    <property type="molecule type" value="Genomic_DNA"/>
</dbReference>
<accession>A0A3P6N359</accession>
<dbReference type="SUPFAM" id="SSF48452">
    <property type="entry name" value="TPR-like"/>
    <property type="match status" value="1"/>
</dbReference>
<dbReference type="Proteomes" id="UP000267096">
    <property type="component" value="Unassembled WGS sequence"/>
</dbReference>
<proteinExistence type="predicted"/>
<reference evidence="1 2" key="1">
    <citation type="submission" date="2018-11" db="EMBL/GenBank/DDBJ databases">
        <authorList>
            <consortium name="Pathogen Informatics"/>
        </authorList>
    </citation>
    <scope>NUCLEOTIDE SEQUENCE [LARGE SCALE GENOMIC DNA]</scope>
</reference>
<protein>
    <submittedName>
        <fullName evidence="1">Uncharacterized protein</fullName>
    </submittedName>
</protein>
<evidence type="ECO:0000313" key="2">
    <source>
        <dbReference type="Proteomes" id="UP000267096"/>
    </source>
</evidence>
<dbReference type="Gene3D" id="1.25.40.10">
    <property type="entry name" value="Tetratricopeptide repeat domain"/>
    <property type="match status" value="1"/>
</dbReference>
<dbReference type="InterPro" id="IPR011990">
    <property type="entry name" value="TPR-like_helical_dom_sf"/>
</dbReference>
<dbReference type="AlphaFoldDB" id="A0A3P6N359"/>
<name>A0A3P6N359_ANISI</name>
<keyword evidence="2" id="KW-1185">Reference proteome</keyword>
<organism evidence="1 2">
    <name type="scientific">Anisakis simplex</name>
    <name type="common">Herring worm</name>
    <dbReference type="NCBI Taxonomy" id="6269"/>
    <lineage>
        <taxon>Eukaryota</taxon>
        <taxon>Metazoa</taxon>
        <taxon>Ecdysozoa</taxon>
        <taxon>Nematoda</taxon>
        <taxon>Chromadorea</taxon>
        <taxon>Rhabditida</taxon>
        <taxon>Spirurina</taxon>
        <taxon>Ascaridomorpha</taxon>
        <taxon>Ascaridoidea</taxon>
        <taxon>Anisakidae</taxon>
        <taxon>Anisakis</taxon>
        <taxon>Anisakis simplex complex</taxon>
    </lineage>
</organism>
<sequence length="364" mass="41619">MVIAEASRYIRRYGASEHEQQGDSSAEPTQLQSQRQQWLQKSLSDLIATNSLIKRCVDEKLLVMLRSVSTSESDCFETLLQFICERRFDAGFELIQTLNAQQLKWPFSAPLIIVYLNLEQYERLLETVDSALLTEKHLALARITDEFLLTAKAEALYGIADQSSLQSFDQIMNSEHFHNEIWTFLHLSKLAKSDCSNDEFVKELDEAKVDGDERYCWMAAKALSNNQIDGAGINAKKALSGQLTSWRVMLLLAEVLLRLDPNDPHATSLLLKVIKQNGPSSRIYYRLAQSLAERSPSKALGCLEMALKIRPQYLEVVQLRDRLLGLEQRKEEQLKNVERFIGVQPRCVWALRRCALLKLQLNMI</sequence>
<dbReference type="OrthoDB" id="421075at2759"/>
<evidence type="ECO:0000313" key="1">
    <source>
        <dbReference type="EMBL" id="VDK19516.1"/>
    </source>
</evidence>